<accession>A0A223CXQ4</accession>
<keyword evidence="2" id="KW-1185">Reference proteome</keyword>
<name>A0A223CXQ4_9BACL</name>
<dbReference type="InterPro" id="IPR030910">
    <property type="entry name" value="SLAP_dom"/>
</dbReference>
<evidence type="ECO:0008006" key="3">
    <source>
        <dbReference type="Google" id="ProtNLM"/>
    </source>
</evidence>
<reference evidence="1 2" key="1">
    <citation type="journal article" date="2015" name="Int. J. Syst. Evol. Microbiol.">
        <title>Tumebacillus algifaecis sp. nov., isolated from decomposing algal scum.</title>
        <authorList>
            <person name="Wu Y.F."/>
            <person name="Zhang B."/>
            <person name="Xing P."/>
            <person name="Wu Q.L."/>
            <person name="Liu S.J."/>
        </authorList>
    </citation>
    <scope>NUCLEOTIDE SEQUENCE [LARGE SCALE GENOMIC DNA]</scope>
    <source>
        <strain evidence="1 2">THMBR28</strain>
    </source>
</reference>
<dbReference type="EMBL" id="CP022657">
    <property type="protein sequence ID" value="ASS73883.1"/>
    <property type="molecule type" value="Genomic_DNA"/>
</dbReference>
<protein>
    <recommendedName>
        <fullName evidence="3">SLAP domain-containing protein</fullName>
    </recommendedName>
</protein>
<proteinExistence type="predicted"/>
<dbReference type="Proteomes" id="UP000214688">
    <property type="component" value="Chromosome"/>
</dbReference>
<dbReference type="NCBIfam" id="TIGR04398">
    <property type="entry name" value="SLAP_DUP"/>
    <property type="match status" value="1"/>
</dbReference>
<dbReference type="KEGG" id="tab:CIG75_02105"/>
<gene>
    <name evidence="1" type="ORF">CIG75_02105</name>
</gene>
<evidence type="ECO:0000313" key="1">
    <source>
        <dbReference type="EMBL" id="ASS73883.1"/>
    </source>
</evidence>
<sequence length="170" mass="19482">MEENKQSFLSRLFNKQQGQQVQEATPVDESKIPTVGRTLAQTIIAFTSDQEEHFSEQEKEALRAQLLTMPKLQIGELNFLPLEAGLYQGGYYVKVFIRNGLDVQEEITLQEVPMYLLDAKNEPVAGGVFELQDFGTLRFGETRYWTFIYAQEQVYKTNADLTDFTIQIQG</sequence>
<dbReference type="OrthoDB" id="1907642at2"/>
<dbReference type="AlphaFoldDB" id="A0A223CXQ4"/>
<dbReference type="RefSeq" id="WP_094235143.1">
    <property type="nucleotide sequence ID" value="NZ_CP022657.1"/>
</dbReference>
<organism evidence="1 2">
    <name type="scientific">Tumebacillus algifaecis</name>
    <dbReference type="NCBI Taxonomy" id="1214604"/>
    <lineage>
        <taxon>Bacteria</taxon>
        <taxon>Bacillati</taxon>
        <taxon>Bacillota</taxon>
        <taxon>Bacilli</taxon>
        <taxon>Bacillales</taxon>
        <taxon>Alicyclobacillaceae</taxon>
        <taxon>Tumebacillus</taxon>
    </lineage>
</organism>
<evidence type="ECO:0000313" key="2">
    <source>
        <dbReference type="Proteomes" id="UP000214688"/>
    </source>
</evidence>